<gene>
    <name evidence="2" type="ORF">OJF2_43560</name>
</gene>
<dbReference type="KEGG" id="agv:OJF2_43560"/>
<dbReference type="InterPro" id="IPR016040">
    <property type="entry name" value="NAD(P)-bd_dom"/>
</dbReference>
<dbReference type="Gene3D" id="3.40.50.720">
    <property type="entry name" value="NAD(P)-binding Rossmann-like Domain"/>
    <property type="match status" value="1"/>
</dbReference>
<evidence type="ECO:0000313" key="3">
    <source>
        <dbReference type="Proteomes" id="UP000324233"/>
    </source>
</evidence>
<evidence type="ECO:0000259" key="1">
    <source>
        <dbReference type="Pfam" id="PF13460"/>
    </source>
</evidence>
<protein>
    <submittedName>
        <fullName evidence="2">RmlD substrate binding domain protein</fullName>
    </submittedName>
</protein>
<dbReference type="Proteomes" id="UP000324233">
    <property type="component" value="Chromosome"/>
</dbReference>
<organism evidence="2 3">
    <name type="scientific">Aquisphaera giovannonii</name>
    <dbReference type="NCBI Taxonomy" id="406548"/>
    <lineage>
        <taxon>Bacteria</taxon>
        <taxon>Pseudomonadati</taxon>
        <taxon>Planctomycetota</taxon>
        <taxon>Planctomycetia</taxon>
        <taxon>Isosphaerales</taxon>
        <taxon>Isosphaeraceae</taxon>
        <taxon>Aquisphaera</taxon>
    </lineage>
</organism>
<name>A0A5B9W6K8_9BACT</name>
<proteinExistence type="predicted"/>
<dbReference type="InterPro" id="IPR036291">
    <property type="entry name" value="NAD(P)-bd_dom_sf"/>
</dbReference>
<sequence>MRIIVIGGSGLIGKKLVAILRGRGHEAVPASPSSGVNALTGEGLSAAMAGADVVVDVSNSPSFADDAVMEFFSASTRHLLAAERAGGVRHHVALSVVGADRLPDSGYMRAKVAQEGLIKSGGIPHTIVRATQFFEFVGAIAESAAKGRTIRLPPALMQPIASDDVAAALADVATAGPRDGTVEIAGPEPIRQDDFVRRYLLARGDAREVVTDAGARYFGAIPDDRSLTPAGVPLLGPTRFDDWLRREAPR</sequence>
<dbReference type="SUPFAM" id="SSF51735">
    <property type="entry name" value="NAD(P)-binding Rossmann-fold domains"/>
    <property type="match status" value="1"/>
</dbReference>
<dbReference type="RefSeq" id="WP_148595549.1">
    <property type="nucleotide sequence ID" value="NZ_CP042997.1"/>
</dbReference>
<dbReference type="Pfam" id="PF13460">
    <property type="entry name" value="NAD_binding_10"/>
    <property type="match status" value="1"/>
</dbReference>
<dbReference type="EMBL" id="CP042997">
    <property type="protein sequence ID" value="QEH35799.1"/>
    <property type="molecule type" value="Genomic_DNA"/>
</dbReference>
<evidence type="ECO:0000313" key="2">
    <source>
        <dbReference type="EMBL" id="QEH35799.1"/>
    </source>
</evidence>
<accession>A0A5B9W6K8</accession>
<dbReference type="OrthoDB" id="152510at2"/>
<dbReference type="AlphaFoldDB" id="A0A5B9W6K8"/>
<feature type="domain" description="NAD(P)-binding" evidence="1">
    <location>
        <begin position="37"/>
        <end position="174"/>
    </location>
</feature>
<reference evidence="2 3" key="1">
    <citation type="submission" date="2019-08" db="EMBL/GenBank/DDBJ databases">
        <title>Deep-cultivation of Planctomycetes and their phenomic and genomic characterization uncovers novel biology.</title>
        <authorList>
            <person name="Wiegand S."/>
            <person name="Jogler M."/>
            <person name="Boedeker C."/>
            <person name="Pinto D."/>
            <person name="Vollmers J."/>
            <person name="Rivas-Marin E."/>
            <person name="Kohn T."/>
            <person name="Peeters S.H."/>
            <person name="Heuer A."/>
            <person name="Rast P."/>
            <person name="Oberbeckmann S."/>
            <person name="Bunk B."/>
            <person name="Jeske O."/>
            <person name="Meyerdierks A."/>
            <person name="Storesund J.E."/>
            <person name="Kallscheuer N."/>
            <person name="Luecker S."/>
            <person name="Lage O.M."/>
            <person name="Pohl T."/>
            <person name="Merkel B.J."/>
            <person name="Hornburger P."/>
            <person name="Mueller R.-W."/>
            <person name="Bruemmer F."/>
            <person name="Labrenz M."/>
            <person name="Spormann A.M."/>
            <person name="Op den Camp H."/>
            <person name="Overmann J."/>
            <person name="Amann R."/>
            <person name="Jetten M.S.M."/>
            <person name="Mascher T."/>
            <person name="Medema M.H."/>
            <person name="Devos D.P."/>
            <person name="Kaster A.-K."/>
            <person name="Ovreas L."/>
            <person name="Rohde M."/>
            <person name="Galperin M.Y."/>
            <person name="Jogler C."/>
        </authorList>
    </citation>
    <scope>NUCLEOTIDE SEQUENCE [LARGE SCALE GENOMIC DNA]</scope>
    <source>
        <strain evidence="2 3">OJF2</strain>
    </source>
</reference>
<keyword evidence="3" id="KW-1185">Reference proteome</keyword>